<protein>
    <recommendedName>
        <fullName evidence="4">GAR domain-containing protein</fullName>
    </recommendedName>
</protein>
<dbReference type="RefSeq" id="XP_025349086.1">
    <property type="nucleotide sequence ID" value="XM_025489419.1"/>
</dbReference>
<gene>
    <name evidence="2" type="ORF">BCV69DRAFT_160156</name>
</gene>
<name>A0A316U9N7_9BASI</name>
<keyword evidence="3" id="KW-1185">Reference proteome</keyword>
<feature type="compositionally biased region" description="Low complexity" evidence="1">
    <location>
        <begin position="643"/>
        <end position="664"/>
    </location>
</feature>
<feature type="compositionally biased region" description="Low complexity" evidence="1">
    <location>
        <begin position="18"/>
        <end position="38"/>
    </location>
</feature>
<feature type="compositionally biased region" description="Polar residues" evidence="1">
    <location>
        <begin position="580"/>
        <end position="601"/>
    </location>
</feature>
<dbReference type="InterPro" id="IPR013889">
    <property type="entry name" value="Karyogamy_KAR9"/>
</dbReference>
<feature type="compositionally biased region" description="Low complexity" evidence="1">
    <location>
        <begin position="440"/>
        <end position="461"/>
    </location>
</feature>
<evidence type="ECO:0000313" key="3">
    <source>
        <dbReference type="Proteomes" id="UP000245942"/>
    </source>
</evidence>
<dbReference type="PANTHER" id="PTHR37271">
    <property type="entry name" value="KARYOGAMY PROTEIN KAR9"/>
    <property type="match status" value="1"/>
</dbReference>
<dbReference type="GO" id="GO:0005938">
    <property type="term" value="C:cell cortex"/>
    <property type="evidence" value="ECO:0007669"/>
    <property type="project" value="TreeGrafter"/>
</dbReference>
<dbReference type="GO" id="GO:0005816">
    <property type="term" value="C:spindle pole body"/>
    <property type="evidence" value="ECO:0007669"/>
    <property type="project" value="TreeGrafter"/>
</dbReference>
<feature type="compositionally biased region" description="Polar residues" evidence="1">
    <location>
        <begin position="425"/>
        <end position="435"/>
    </location>
</feature>
<feature type="compositionally biased region" description="Low complexity" evidence="1">
    <location>
        <begin position="726"/>
        <end position="740"/>
    </location>
</feature>
<feature type="compositionally biased region" description="Low complexity" evidence="1">
    <location>
        <begin position="60"/>
        <end position="72"/>
    </location>
</feature>
<reference evidence="2 3" key="1">
    <citation type="journal article" date="2018" name="Mol. Biol. Evol.">
        <title>Broad Genomic Sampling Reveals a Smut Pathogenic Ancestry of the Fungal Clade Ustilaginomycotina.</title>
        <authorList>
            <person name="Kijpornyongpan T."/>
            <person name="Mondo S.J."/>
            <person name="Barry K."/>
            <person name="Sandor L."/>
            <person name="Lee J."/>
            <person name="Lipzen A."/>
            <person name="Pangilinan J."/>
            <person name="LaButti K."/>
            <person name="Hainaut M."/>
            <person name="Henrissat B."/>
            <person name="Grigoriev I.V."/>
            <person name="Spatafora J.W."/>
            <person name="Aime M.C."/>
        </authorList>
    </citation>
    <scope>NUCLEOTIDE SEQUENCE [LARGE SCALE GENOMIC DNA]</scope>
    <source>
        <strain evidence="2 3">MCA 4718</strain>
    </source>
</reference>
<accession>A0A316U9N7</accession>
<evidence type="ECO:0000313" key="2">
    <source>
        <dbReference type="EMBL" id="PWN21926.1"/>
    </source>
</evidence>
<feature type="region of interest" description="Disordered" evidence="1">
    <location>
        <begin position="842"/>
        <end position="898"/>
    </location>
</feature>
<feature type="region of interest" description="Disordered" evidence="1">
    <location>
        <begin position="917"/>
        <end position="936"/>
    </location>
</feature>
<dbReference type="EMBL" id="KZ819324">
    <property type="protein sequence ID" value="PWN21926.1"/>
    <property type="molecule type" value="Genomic_DNA"/>
</dbReference>
<dbReference type="OrthoDB" id="5559380at2759"/>
<dbReference type="Pfam" id="PF08580">
    <property type="entry name" value="KAR9"/>
    <property type="match status" value="1"/>
</dbReference>
<feature type="compositionally biased region" description="Polar residues" evidence="1">
    <location>
        <begin position="78"/>
        <end position="90"/>
    </location>
</feature>
<feature type="region of interest" description="Disordered" evidence="1">
    <location>
        <begin position="1"/>
        <end position="90"/>
    </location>
</feature>
<dbReference type="GO" id="GO:0030473">
    <property type="term" value="P:nuclear migration along microtubule"/>
    <property type="evidence" value="ECO:0007669"/>
    <property type="project" value="TreeGrafter"/>
</dbReference>
<dbReference type="AlphaFoldDB" id="A0A316U9N7"/>
<feature type="region of interest" description="Disordered" evidence="1">
    <location>
        <begin position="124"/>
        <end position="158"/>
    </location>
</feature>
<evidence type="ECO:0008006" key="4">
    <source>
        <dbReference type="Google" id="ProtNLM"/>
    </source>
</evidence>
<proteinExistence type="predicted"/>
<dbReference type="GO" id="GO:0051293">
    <property type="term" value="P:establishment of spindle localization"/>
    <property type="evidence" value="ECO:0007669"/>
    <property type="project" value="TreeGrafter"/>
</dbReference>
<dbReference type="PANTHER" id="PTHR37271:SF1">
    <property type="entry name" value="KARYOGAMY PROTEIN KAR9"/>
    <property type="match status" value="1"/>
</dbReference>
<feature type="compositionally biased region" description="Polar residues" evidence="1">
    <location>
        <begin position="798"/>
        <end position="821"/>
    </location>
</feature>
<feature type="region of interest" description="Disordered" evidence="1">
    <location>
        <begin position="418"/>
        <end position="821"/>
    </location>
</feature>
<sequence>MAAQAETPQLKRAQEAFSPAPTGSPSSSTILTPTPVSPRRVKRRSPAPVLARWQHEADVSADGSSAGSPVGSLRAMTPSKTSYESMNKTASPSILVPKDVNATTPEDLADHILNLSITGTTTNIPVGASAAEPTPDSGNREADAATTENKVEALSSEPATDIPASLAQASEDIAAIREAIFQLEEKRHTSAKMADGEMEVAIIHIDGRLESISANVQQIESALARQGTVDGSDAERKQASASVFDFGFANPASSSSGDLQSAFEDLASDWMAIQSEVDTLKKELGDTKYVEHFQTFSKQVTDIMDSLERALTECSTFVTTFKKEGLAAKGSDDEEDEEMRKHKQMRRFEAAKKSFRTKLSYYLPPCEQTFTSFERSLKDRGTSHGAITRQLGELNTRWRALKEKSNKVDRELKRLDRAFTDAEQKNQPSTSTQPATLEVPTSAALPASPLPADSSLPSTPLKPMRDPSRVLSSGAGERFPGPPPASGGLTRSPAGPSSLLLVPSTASRLPSTSTNYTHVFPVSGSADGQRGSAEEPLPRTSGLEGTPRTAAKRMSASPEMLRGSTASPKRRIVGLGPVGSTASQAPSSYRFASSDLGTGTDRNAALGFKTPQPATPSQRARSEAVPRGMDNDAMEMLADRPSSRASAAPPTTPAAGKAAARRLSQIPGPTPRPGSAMSKARSTVGSSAPMTPSANRLSYGGGASRAGMQTPEPVIAARVKNLSVYSKPSSGAPSTSSASNGPGGLATPRRKVLGGPPSRPPVSRSSIPPSPALRVNGRTTPLSASALAKVPHAAPMSMNGTNLSAGERSTSITRPPSVASSSVANFRASRASIIAGNGLLATPASKRNGREGATTPTQSEGGYSSFSQGTGFGGAAGGRTSRAGSIAPTSRFPYRPNPNDALDVAISKITNREGVYLTREDPPLPRGQKTDSGPGKEVRARYRFGDQRSVMTCKLLELHKPARASALVTRQMEEEGIDEKGVQRKVLVKVPSKGFLDLKVWLNSSFAQMDEEEDMGSVSMISYGPDESLGETF</sequence>
<feature type="compositionally biased region" description="Polar residues" evidence="1">
    <location>
        <begin position="680"/>
        <end position="696"/>
    </location>
</feature>
<dbReference type="Proteomes" id="UP000245942">
    <property type="component" value="Unassembled WGS sequence"/>
</dbReference>
<dbReference type="STRING" id="1684307.A0A316U9N7"/>
<organism evidence="2 3">
    <name type="scientific">Pseudomicrostroma glucosiphilum</name>
    <dbReference type="NCBI Taxonomy" id="1684307"/>
    <lineage>
        <taxon>Eukaryota</taxon>
        <taxon>Fungi</taxon>
        <taxon>Dikarya</taxon>
        <taxon>Basidiomycota</taxon>
        <taxon>Ustilaginomycotina</taxon>
        <taxon>Exobasidiomycetes</taxon>
        <taxon>Microstromatales</taxon>
        <taxon>Microstromatales incertae sedis</taxon>
        <taxon>Pseudomicrostroma</taxon>
    </lineage>
</organism>
<evidence type="ECO:0000256" key="1">
    <source>
        <dbReference type="SAM" id="MobiDB-lite"/>
    </source>
</evidence>
<dbReference type="GeneID" id="37011153"/>
<feature type="compositionally biased region" description="Polar residues" evidence="1">
    <location>
        <begin position="504"/>
        <end position="517"/>
    </location>
</feature>
<dbReference type="GO" id="GO:0043332">
    <property type="term" value="C:mating projection tip"/>
    <property type="evidence" value="ECO:0007669"/>
    <property type="project" value="TreeGrafter"/>
</dbReference>